<gene>
    <name evidence="10" type="ORF">ON006_14405</name>
</gene>
<keyword evidence="6 8" id="KW-0472">Membrane</keyword>
<dbReference type="Proteomes" id="UP001164653">
    <property type="component" value="Chromosome"/>
</dbReference>
<feature type="domain" description="Lycopene cyclase" evidence="9">
    <location>
        <begin position="129"/>
        <end position="223"/>
    </location>
</feature>
<feature type="transmembrane region" description="Helical" evidence="8">
    <location>
        <begin position="6"/>
        <end position="21"/>
    </location>
</feature>
<evidence type="ECO:0000256" key="4">
    <source>
        <dbReference type="ARBA" id="ARBA00022746"/>
    </source>
</evidence>
<evidence type="ECO:0000259" key="9">
    <source>
        <dbReference type="Pfam" id="PF18916"/>
    </source>
</evidence>
<dbReference type="KEGG" id="dpf:ON006_14405"/>
<keyword evidence="11" id="KW-1185">Reference proteome</keyword>
<evidence type="ECO:0000256" key="1">
    <source>
        <dbReference type="ARBA" id="ARBA00004141"/>
    </source>
</evidence>
<keyword evidence="3 8" id="KW-0812">Transmembrane</keyword>
<evidence type="ECO:0000256" key="2">
    <source>
        <dbReference type="ARBA" id="ARBA00004829"/>
    </source>
</evidence>
<dbReference type="EMBL" id="CP112998">
    <property type="protein sequence ID" value="WAC15128.1"/>
    <property type="molecule type" value="Genomic_DNA"/>
</dbReference>
<keyword evidence="7" id="KW-0413">Isomerase</keyword>
<dbReference type="AlphaFoldDB" id="A0A9E8NFS4"/>
<dbReference type="RefSeq" id="WP_244820493.1">
    <property type="nucleotide sequence ID" value="NZ_CP112998.1"/>
</dbReference>
<dbReference type="NCBIfam" id="TIGR03462">
    <property type="entry name" value="CarR_dom_SF"/>
    <property type="match status" value="1"/>
</dbReference>
<feature type="transmembrane region" description="Helical" evidence="8">
    <location>
        <begin position="131"/>
        <end position="150"/>
    </location>
</feature>
<proteinExistence type="predicted"/>
<dbReference type="InterPro" id="IPR017825">
    <property type="entry name" value="Lycopene_cyclase_dom"/>
</dbReference>
<evidence type="ECO:0000256" key="7">
    <source>
        <dbReference type="ARBA" id="ARBA00023235"/>
    </source>
</evidence>
<keyword evidence="5 8" id="KW-1133">Transmembrane helix</keyword>
<evidence type="ECO:0000256" key="6">
    <source>
        <dbReference type="ARBA" id="ARBA00023136"/>
    </source>
</evidence>
<protein>
    <submittedName>
        <fullName evidence="10">Lycopene cyclase domain-containing protein</fullName>
    </submittedName>
</protein>
<sequence>MNYLYLIVDLAAISVPLLFSFHPRIALYKKWHLLWPAILLSTIPFVIWDSIFTQIGVWGFTPKYLTGHYLFHLPVEEILFFICIPYACLFTYYCFRIYYGVNYRLKSEPAITGLFLASCIFLAITCFDRYYTSYTAAGLTIFLLFLKLIVKAKWLSLFYFSHLFLLIPFFIVNGILTGTGLDEPIVWYNNAENIGIRLLTIPFEDIFYGMLMLLLNTFLFEFFLEKSSLPADSEVIAVGKRDQSVH</sequence>
<evidence type="ECO:0000256" key="8">
    <source>
        <dbReference type="SAM" id="Phobius"/>
    </source>
</evidence>
<keyword evidence="4" id="KW-0125">Carotenoid biosynthesis</keyword>
<name>A0A9E8NFS4_9BACT</name>
<comment type="pathway">
    <text evidence="2">Carotenoid biosynthesis.</text>
</comment>
<evidence type="ECO:0000256" key="5">
    <source>
        <dbReference type="ARBA" id="ARBA00022989"/>
    </source>
</evidence>
<feature type="transmembrane region" description="Helical" evidence="8">
    <location>
        <begin position="157"/>
        <end position="176"/>
    </location>
</feature>
<feature type="transmembrane region" description="Helical" evidence="8">
    <location>
        <begin position="33"/>
        <end position="58"/>
    </location>
</feature>
<feature type="transmembrane region" description="Helical" evidence="8">
    <location>
        <begin position="107"/>
        <end position="125"/>
    </location>
</feature>
<dbReference type="GO" id="GO:0016872">
    <property type="term" value="F:intramolecular lyase activity"/>
    <property type="evidence" value="ECO:0007669"/>
    <property type="project" value="InterPro"/>
</dbReference>
<comment type="subcellular location">
    <subcellularLocation>
        <location evidence="1">Membrane</location>
        <topology evidence="1">Multi-pass membrane protein</topology>
    </subcellularLocation>
</comment>
<feature type="domain" description="Lycopene cyclase" evidence="9">
    <location>
        <begin position="2"/>
        <end position="95"/>
    </location>
</feature>
<dbReference type="GO" id="GO:0016020">
    <property type="term" value="C:membrane"/>
    <property type="evidence" value="ECO:0007669"/>
    <property type="project" value="UniProtKB-SubCell"/>
</dbReference>
<dbReference type="Pfam" id="PF18916">
    <property type="entry name" value="Lycopene_cyc"/>
    <property type="match status" value="2"/>
</dbReference>
<dbReference type="GO" id="GO:0045436">
    <property type="term" value="F:lycopene beta cyclase activity"/>
    <property type="evidence" value="ECO:0007669"/>
    <property type="project" value="UniProtKB-ARBA"/>
</dbReference>
<reference evidence="10" key="1">
    <citation type="submission" date="2022-11" db="EMBL/GenBank/DDBJ databases">
        <title>Dyadobacter pollutisoli sp. nov., isolated from plastic dumped soil.</title>
        <authorList>
            <person name="Kim J.M."/>
            <person name="Kim K.R."/>
            <person name="Lee J.K."/>
            <person name="Hao L."/>
            <person name="Jeon C.O."/>
        </authorList>
    </citation>
    <scope>NUCLEOTIDE SEQUENCE</scope>
    <source>
        <strain evidence="10">U1</strain>
    </source>
</reference>
<evidence type="ECO:0000313" key="11">
    <source>
        <dbReference type="Proteomes" id="UP001164653"/>
    </source>
</evidence>
<dbReference type="GO" id="GO:0016117">
    <property type="term" value="P:carotenoid biosynthetic process"/>
    <property type="evidence" value="ECO:0007669"/>
    <property type="project" value="UniProtKB-KW"/>
</dbReference>
<evidence type="ECO:0000313" key="10">
    <source>
        <dbReference type="EMBL" id="WAC15128.1"/>
    </source>
</evidence>
<evidence type="ECO:0000256" key="3">
    <source>
        <dbReference type="ARBA" id="ARBA00022692"/>
    </source>
</evidence>
<feature type="transmembrane region" description="Helical" evidence="8">
    <location>
        <begin position="78"/>
        <end position="95"/>
    </location>
</feature>
<organism evidence="10 11">
    <name type="scientific">Dyadobacter pollutisoli</name>
    <dbReference type="NCBI Taxonomy" id="2910158"/>
    <lineage>
        <taxon>Bacteria</taxon>
        <taxon>Pseudomonadati</taxon>
        <taxon>Bacteroidota</taxon>
        <taxon>Cytophagia</taxon>
        <taxon>Cytophagales</taxon>
        <taxon>Spirosomataceae</taxon>
        <taxon>Dyadobacter</taxon>
    </lineage>
</organism>
<accession>A0A9E8NFS4</accession>